<evidence type="ECO:0000259" key="3">
    <source>
        <dbReference type="Pfam" id="PF08450"/>
    </source>
</evidence>
<evidence type="ECO:0000256" key="2">
    <source>
        <dbReference type="ARBA" id="ARBA00022801"/>
    </source>
</evidence>
<dbReference type="InterPro" id="IPR011042">
    <property type="entry name" value="6-blade_b-propeller_TolB-like"/>
</dbReference>
<dbReference type="Pfam" id="PF08450">
    <property type="entry name" value="SGL"/>
    <property type="match status" value="1"/>
</dbReference>
<keyword evidence="5" id="KW-1185">Reference proteome</keyword>
<comment type="caution">
    <text evidence="4">The sequence shown here is derived from an EMBL/GenBank/DDBJ whole genome shotgun (WGS) entry which is preliminary data.</text>
</comment>
<keyword evidence="2" id="KW-0378">Hydrolase</keyword>
<dbReference type="InterPro" id="IPR013658">
    <property type="entry name" value="SGL"/>
</dbReference>
<name>A0ABP7BYQ8_9PSEU</name>
<protein>
    <recommendedName>
        <fullName evidence="3">SMP-30/Gluconolactonase/LRE-like region domain-containing protein</fullName>
    </recommendedName>
</protein>
<dbReference type="PANTHER" id="PTHR47572:SF4">
    <property type="entry name" value="LACTONASE DRP35"/>
    <property type="match status" value="1"/>
</dbReference>
<gene>
    <name evidence="4" type="ORF">GCM10022267_67350</name>
</gene>
<comment type="similarity">
    <text evidence="1">Belongs to the SMP-30/CGR1 family.</text>
</comment>
<organism evidence="4 5">
    <name type="scientific">Lentzea roselyniae</name>
    <dbReference type="NCBI Taxonomy" id="531940"/>
    <lineage>
        <taxon>Bacteria</taxon>
        <taxon>Bacillati</taxon>
        <taxon>Actinomycetota</taxon>
        <taxon>Actinomycetes</taxon>
        <taxon>Pseudonocardiales</taxon>
        <taxon>Pseudonocardiaceae</taxon>
        <taxon>Lentzea</taxon>
    </lineage>
</organism>
<dbReference type="SUPFAM" id="SSF63829">
    <property type="entry name" value="Calcium-dependent phosphotriesterase"/>
    <property type="match status" value="1"/>
</dbReference>
<evidence type="ECO:0000313" key="5">
    <source>
        <dbReference type="Proteomes" id="UP001500711"/>
    </source>
</evidence>
<sequence>MVAVRTFASRVAGPAMMWSSWISGMVARASRGGRVAHPGAGFDQHEGQHSQAHRRRVDIHGGAADDAPLAQLARKAEGPVHFAGGRYLVWSDIPNDRLLRWDETTGQVGVFRHQPGYANRNTVDRQGRLISCEQGNRRVTRTEHDGSIWFTDPIYGINCDYEGNKGESEIGACHVYRIDPGTGAVRIVADDFSRPNGLAFSADEQRLYIADTRQEPSHIRVFDVTDDGTFTGGKIFAECDFGRFDGIRLDDAGRVWAAASDGLHGFDPTAP</sequence>
<dbReference type="EMBL" id="BAABBE010000025">
    <property type="protein sequence ID" value="GAA3671096.1"/>
    <property type="molecule type" value="Genomic_DNA"/>
</dbReference>
<accession>A0ABP7BYQ8</accession>
<evidence type="ECO:0000256" key="1">
    <source>
        <dbReference type="ARBA" id="ARBA00008853"/>
    </source>
</evidence>
<dbReference type="Proteomes" id="UP001500711">
    <property type="component" value="Unassembled WGS sequence"/>
</dbReference>
<dbReference type="InterPro" id="IPR051262">
    <property type="entry name" value="SMP-30/CGR1_Lactonase"/>
</dbReference>
<dbReference type="Gene3D" id="2.120.10.30">
    <property type="entry name" value="TolB, C-terminal domain"/>
    <property type="match status" value="1"/>
</dbReference>
<reference evidence="5" key="1">
    <citation type="journal article" date="2019" name="Int. J. Syst. Evol. Microbiol.">
        <title>The Global Catalogue of Microorganisms (GCM) 10K type strain sequencing project: providing services to taxonomists for standard genome sequencing and annotation.</title>
        <authorList>
            <consortium name="The Broad Institute Genomics Platform"/>
            <consortium name="The Broad Institute Genome Sequencing Center for Infectious Disease"/>
            <person name="Wu L."/>
            <person name="Ma J."/>
        </authorList>
    </citation>
    <scope>NUCLEOTIDE SEQUENCE [LARGE SCALE GENOMIC DNA]</scope>
    <source>
        <strain evidence="5">JCM 17494</strain>
    </source>
</reference>
<feature type="domain" description="SMP-30/Gluconolactonase/LRE-like region" evidence="3">
    <location>
        <begin position="142"/>
        <end position="262"/>
    </location>
</feature>
<evidence type="ECO:0000313" key="4">
    <source>
        <dbReference type="EMBL" id="GAA3671096.1"/>
    </source>
</evidence>
<dbReference type="PANTHER" id="PTHR47572">
    <property type="entry name" value="LIPOPROTEIN-RELATED"/>
    <property type="match status" value="1"/>
</dbReference>
<proteinExistence type="inferred from homology"/>